<proteinExistence type="predicted"/>
<keyword evidence="2" id="KW-0812">Transmembrane</keyword>
<reference evidence="3" key="1">
    <citation type="submission" date="2013-12" db="EMBL/GenBank/DDBJ databases">
        <title>The Genome Sequence of Aphanomyces astaci APO3.</title>
        <authorList>
            <consortium name="The Broad Institute Genomics Platform"/>
            <person name="Russ C."/>
            <person name="Tyler B."/>
            <person name="van West P."/>
            <person name="Dieguez-Uribeondo J."/>
            <person name="Young S.K."/>
            <person name="Zeng Q."/>
            <person name="Gargeya S."/>
            <person name="Fitzgerald M."/>
            <person name="Abouelleil A."/>
            <person name="Alvarado L."/>
            <person name="Chapman S.B."/>
            <person name="Gainer-Dewar J."/>
            <person name="Goldberg J."/>
            <person name="Griggs A."/>
            <person name="Gujja S."/>
            <person name="Hansen M."/>
            <person name="Howarth C."/>
            <person name="Imamovic A."/>
            <person name="Ireland A."/>
            <person name="Larimer J."/>
            <person name="McCowan C."/>
            <person name="Murphy C."/>
            <person name="Pearson M."/>
            <person name="Poon T.W."/>
            <person name="Priest M."/>
            <person name="Roberts A."/>
            <person name="Saif S."/>
            <person name="Shea T."/>
            <person name="Sykes S."/>
            <person name="Wortman J."/>
            <person name="Nusbaum C."/>
            <person name="Birren B."/>
        </authorList>
    </citation>
    <scope>NUCLEOTIDE SEQUENCE [LARGE SCALE GENOMIC DNA]</scope>
    <source>
        <strain evidence="3">APO3</strain>
    </source>
</reference>
<dbReference type="AlphaFoldDB" id="W4G3Q9"/>
<feature type="transmembrane region" description="Helical" evidence="2">
    <location>
        <begin position="320"/>
        <end position="340"/>
    </location>
</feature>
<evidence type="ECO:0000256" key="1">
    <source>
        <dbReference type="SAM" id="MobiDB-lite"/>
    </source>
</evidence>
<evidence type="ECO:0000313" key="3">
    <source>
        <dbReference type="EMBL" id="ETV73669.1"/>
    </source>
</evidence>
<feature type="region of interest" description="Disordered" evidence="1">
    <location>
        <begin position="173"/>
        <end position="194"/>
    </location>
</feature>
<dbReference type="VEuPathDB" id="FungiDB:H257_11770"/>
<dbReference type="EMBL" id="KI913148">
    <property type="protein sequence ID" value="ETV73669.1"/>
    <property type="molecule type" value="Genomic_DNA"/>
</dbReference>
<keyword evidence="2" id="KW-1133">Transmembrane helix</keyword>
<dbReference type="GeneID" id="20813766"/>
<feature type="region of interest" description="Disordered" evidence="1">
    <location>
        <begin position="1"/>
        <end position="72"/>
    </location>
</feature>
<sequence>MGTDQQPSESSMSALQENNDHVEISMMHIPPGARTSESEGPENQVAPIPTDKKFQLEPQHDDDAAHQSDEKDYVDPTLFSAEVSRHSIDIAVRRARNLEQELRDIEKNAPPPLPPPKASYTSMLTTAVSSTLLSAVKRISSSASTTRYSLLDPNASSSEGGGIVGERDVLEGDGMQLSPVGGGSSDNEDLYRRTGPRPALRKISAYEKPISAGMVPTLQSAKKSIVWMRLPHETADDDIDVENALEGHSLIHQDQVKITITSQQQERPKRQQKPGVIRRLSPVEKEALYELRPDLKIVPNWAQKYREEMTGNQDSMQCNNWLVCLILFLMVLLVFLFYMIGVTKPDVR</sequence>
<dbReference type="OrthoDB" id="74787at2759"/>
<gene>
    <name evidence="3" type="ORF">H257_11770</name>
</gene>
<name>W4G3Q9_APHAT</name>
<protein>
    <submittedName>
        <fullName evidence="3">Uncharacterized protein</fullName>
    </submittedName>
</protein>
<organism evidence="3">
    <name type="scientific">Aphanomyces astaci</name>
    <name type="common">Crayfish plague agent</name>
    <dbReference type="NCBI Taxonomy" id="112090"/>
    <lineage>
        <taxon>Eukaryota</taxon>
        <taxon>Sar</taxon>
        <taxon>Stramenopiles</taxon>
        <taxon>Oomycota</taxon>
        <taxon>Saprolegniomycetes</taxon>
        <taxon>Saprolegniales</taxon>
        <taxon>Verrucalvaceae</taxon>
        <taxon>Aphanomyces</taxon>
    </lineage>
</organism>
<keyword evidence="2" id="KW-0472">Membrane</keyword>
<evidence type="ECO:0000256" key="2">
    <source>
        <dbReference type="SAM" id="Phobius"/>
    </source>
</evidence>
<dbReference type="RefSeq" id="XP_009837095.1">
    <property type="nucleotide sequence ID" value="XM_009838793.1"/>
</dbReference>
<feature type="compositionally biased region" description="Polar residues" evidence="1">
    <location>
        <begin position="1"/>
        <end position="17"/>
    </location>
</feature>
<feature type="compositionally biased region" description="Basic and acidic residues" evidence="1">
    <location>
        <begin position="50"/>
        <end position="72"/>
    </location>
</feature>
<accession>W4G3Q9</accession>